<proteinExistence type="predicted"/>
<evidence type="ECO:0000313" key="2">
    <source>
        <dbReference type="Proteomes" id="UP000003327"/>
    </source>
</evidence>
<protein>
    <submittedName>
        <fullName evidence="1">Uncharacterized protein</fullName>
    </submittedName>
</protein>
<evidence type="ECO:0000313" key="1">
    <source>
        <dbReference type="EMBL" id="EEX18951.1"/>
    </source>
</evidence>
<sequence length="55" mass="6353">MLHLHPIYCLSPAPSPNGEGSERYHLLTKRASLHIEETPFSHQRNALLDMRRAFL</sequence>
<organism evidence="1 2">
    <name type="scientific">Prevotella veroralis F0319</name>
    <dbReference type="NCBI Taxonomy" id="649761"/>
    <lineage>
        <taxon>Bacteria</taxon>
        <taxon>Pseudomonadati</taxon>
        <taxon>Bacteroidota</taxon>
        <taxon>Bacteroidia</taxon>
        <taxon>Bacteroidales</taxon>
        <taxon>Prevotellaceae</taxon>
        <taxon>Prevotella</taxon>
    </lineage>
</organism>
<dbReference type="HOGENOM" id="CLU_3028617_0_0_10"/>
<dbReference type="AlphaFoldDB" id="C9MND9"/>
<keyword evidence="2" id="KW-1185">Reference proteome</keyword>
<reference evidence="1 2" key="1">
    <citation type="submission" date="2009-09" db="EMBL/GenBank/DDBJ databases">
        <authorList>
            <person name="Weinstock G."/>
            <person name="Sodergren E."/>
            <person name="Clifton S."/>
            <person name="Fulton L."/>
            <person name="Fulton B."/>
            <person name="Courtney L."/>
            <person name="Fronick C."/>
            <person name="Harrison M."/>
            <person name="Strong C."/>
            <person name="Farmer C."/>
            <person name="Delahaunty K."/>
            <person name="Markovic C."/>
            <person name="Hall O."/>
            <person name="Minx P."/>
            <person name="Tomlinson C."/>
            <person name="Mitreva M."/>
            <person name="Nelson J."/>
            <person name="Hou S."/>
            <person name="Wollam A."/>
            <person name="Pepin K.H."/>
            <person name="Johnson M."/>
            <person name="Bhonagiri V."/>
            <person name="Nash W.E."/>
            <person name="Warren W."/>
            <person name="Chinwalla A."/>
            <person name="Mardis E.R."/>
            <person name="Wilson R.K."/>
        </authorList>
    </citation>
    <scope>NUCLEOTIDE SEQUENCE [LARGE SCALE GENOMIC DNA]</scope>
    <source>
        <strain evidence="1 2">F0319</strain>
    </source>
</reference>
<dbReference type="Proteomes" id="UP000003327">
    <property type="component" value="Unassembled WGS sequence"/>
</dbReference>
<name>C9MND9_9BACT</name>
<comment type="caution">
    <text evidence="1">The sequence shown here is derived from an EMBL/GenBank/DDBJ whole genome shotgun (WGS) entry which is preliminary data.</text>
</comment>
<dbReference type="EMBL" id="ACVA01000030">
    <property type="protein sequence ID" value="EEX18951.1"/>
    <property type="molecule type" value="Genomic_DNA"/>
</dbReference>
<accession>C9MND9</accession>
<dbReference type="STRING" id="649761.HMPREF0973_01126"/>
<gene>
    <name evidence="1" type="ORF">HMPREF0973_01126</name>
</gene>